<dbReference type="PANTHER" id="PTHR15503:SF45">
    <property type="entry name" value="RNA-DIRECTED DNA POLYMERASE HOMOLOG"/>
    <property type="match status" value="1"/>
</dbReference>
<dbReference type="PANTHER" id="PTHR15503">
    <property type="entry name" value="LDOC1 RELATED"/>
    <property type="match status" value="1"/>
</dbReference>
<feature type="region of interest" description="Disordered" evidence="1">
    <location>
        <begin position="1"/>
        <end position="50"/>
    </location>
</feature>
<reference evidence="3" key="2">
    <citation type="submission" date="2025-08" db="UniProtKB">
        <authorList>
            <consortium name="RefSeq"/>
        </authorList>
    </citation>
    <scope>IDENTIFICATION</scope>
</reference>
<reference evidence="2" key="1">
    <citation type="journal article" date="2020" name="Nat. Genet.">
        <title>Genomic diversifications of five Gossypium allopolyploid species and their impact on cotton improvement.</title>
        <authorList>
            <person name="Chen Z.J."/>
            <person name="Sreedasyam A."/>
            <person name="Ando A."/>
            <person name="Song Q."/>
            <person name="De Santiago L.M."/>
            <person name="Hulse-Kemp A.M."/>
            <person name="Ding M."/>
            <person name="Ye W."/>
            <person name="Kirkbride R.C."/>
            <person name="Jenkins J."/>
            <person name="Plott C."/>
            <person name="Lovell J."/>
            <person name="Lin Y.M."/>
            <person name="Vaughn R."/>
            <person name="Liu B."/>
            <person name="Simpson S."/>
            <person name="Scheffler B.E."/>
            <person name="Wen L."/>
            <person name="Saski C.A."/>
            <person name="Grover C.E."/>
            <person name="Hu G."/>
            <person name="Conover J.L."/>
            <person name="Carlson J.W."/>
            <person name="Shu S."/>
            <person name="Boston L.B."/>
            <person name="Williams M."/>
            <person name="Peterson D.G."/>
            <person name="McGee K."/>
            <person name="Jones D.C."/>
            <person name="Wendel J.F."/>
            <person name="Stelly D.M."/>
            <person name="Grimwood J."/>
            <person name="Schmutz J."/>
        </authorList>
    </citation>
    <scope>NUCLEOTIDE SEQUENCE [LARGE SCALE GENOMIC DNA]</scope>
    <source>
        <strain evidence="2">cv. TM-1</strain>
    </source>
</reference>
<dbReference type="GeneID" id="107895543"/>
<dbReference type="Pfam" id="PF08284">
    <property type="entry name" value="RVP_2"/>
    <property type="match status" value="1"/>
</dbReference>
<dbReference type="PaxDb" id="3635-A0A1U8IDY8"/>
<sequence length="344" mass="37536">MSTRDTHKGVTRGRGRGRESARAGSSTPGHMPAREAPASPVTKLRSHDRAAGDDALSQAMLRVLERVAGASSSGRPMKRAKFDGPVSVVPGIVARPQPYADYGRAHQGKCWKRTGDCFRCGSMDHQGRVQPVRGGQQPPRGRCQARGGNGFGRGHEAPGRGAGNTEARQPALVYAARHREDRDAPDVITGSFLIYNLPYTALIDIRSTHLYVACTVSETLGIQSKNTVSEMTVLSPLGQLVGVSQFFRYVPLEVQKVVFLEDLMELPFGEFDIILGMDWLVKHRAILDCAAKRMVLKSTEDEEAKKLVHKGCEAFLAYVSISNSKGPSVEDVRIAKEFLNVDKP</sequence>
<name>A0A1U8IDY8_GOSHI</name>
<dbReference type="AlphaFoldDB" id="A0A1U8IDY8"/>
<feature type="region of interest" description="Disordered" evidence="1">
    <location>
        <begin position="128"/>
        <end position="167"/>
    </location>
</feature>
<keyword evidence="2" id="KW-1185">Reference proteome</keyword>
<dbReference type="InterPro" id="IPR021109">
    <property type="entry name" value="Peptidase_aspartic_dom_sf"/>
</dbReference>
<evidence type="ECO:0000313" key="2">
    <source>
        <dbReference type="Proteomes" id="UP000818029"/>
    </source>
</evidence>
<dbReference type="RefSeq" id="XP_016676297.1">
    <property type="nucleotide sequence ID" value="XM_016820808.1"/>
</dbReference>
<accession>A0A1U8IDY8</accession>
<dbReference type="KEGG" id="ghi:107895543"/>
<gene>
    <name evidence="3" type="primary">LOC107895543</name>
</gene>
<feature type="compositionally biased region" description="Low complexity" evidence="1">
    <location>
        <begin position="128"/>
        <end position="146"/>
    </location>
</feature>
<dbReference type="Gene3D" id="2.40.70.10">
    <property type="entry name" value="Acid Proteases"/>
    <property type="match status" value="1"/>
</dbReference>
<dbReference type="CDD" id="cd00303">
    <property type="entry name" value="retropepsin_like"/>
    <property type="match status" value="1"/>
</dbReference>
<dbReference type="InterPro" id="IPR032567">
    <property type="entry name" value="RTL1-rel"/>
</dbReference>
<evidence type="ECO:0000256" key="1">
    <source>
        <dbReference type="SAM" id="MobiDB-lite"/>
    </source>
</evidence>
<dbReference type="Proteomes" id="UP000818029">
    <property type="component" value="Chromosome A10"/>
</dbReference>
<proteinExistence type="predicted"/>
<organism evidence="2 3">
    <name type="scientific">Gossypium hirsutum</name>
    <name type="common">Upland cotton</name>
    <name type="synonym">Gossypium mexicanum</name>
    <dbReference type="NCBI Taxonomy" id="3635"/>
    <lineage>
        <taxon>Eukaryota</taxon>
        <taxon>Viridiplantae</taxon>
        <taxon>Streptophyta</taxon>
        <taxon>Embryophyta</taxon>
        <taxon>Tracheophyta</taxon>
        <taxon>Spermatophyta</taxon>
        <taxon>Magnoliopsida</taxon>
        <taxon>eudicotyledons</taxon>
        <taxon>Gunneridae</taxon>
        <taxon>Pentapetalae</taxon>
        <taxon>rosids</taxon>
        <taxon>malvids</taxon>
        <taxon>Malvales</taxon>
        <taxon>Malvaceae</taxon>
        <taxon>Malvoideae</taxon>
        <taxon>Gossypium</taxon>
    </lineage>
</organism>
<protein>
    <submittedName>
        <fullName evidence="3">Uncharacterized protein</fullName>
    </submittedName>
</protein>
<evidence type="ECO:0000313" key="3">
    <source>
        <dbReference type="RefSeq" id="XP_016676297.1"/>
    </source>
</evidence>